<reference evidence="2 3" key="1">
    <citation type="journal article" date="2023" name="IScience">
        <title>Expanded male sex-determining region conserved during the evolution of homothallism in the green alga Volvox.</title>
        <authorList>
            <person name="Yamamoto K."/>
            <person name="Matsuzaki R."/>
            <person name="Mahakham W."/>
            <person name="Heman W."/>
            <person name="Sekimoto H."/>
            <person name="Kawachi M."/>
            <person name="Minakuchi Y."/>
            <person name="Toyoda A."/>
            <person name="Nozaki H."/>
        </authorList>
    </citation>
    <scope>NUCLEOTIDE SEQUENCE [LARGE SCALE GENOMIC DNA]</scope>
    <source>
        <strain evidence="2 3">NIES-4468</strain>
    </source>
</reference>
<dbReference type="SMART" id="SM00881">
    <property type="entry name" value="CoA_binding"/>
    <property type="match status" value="1"/>
</dbReference>
<dbReference type="Pfam" id="PF13380">
    <property type="entry name" value="CoA_binding_2"/>
    <property type="match status" value="1"/>
</dbReference>
<proteinExistence type="predicted"/>
<keyword evidence="3" id="KW-1185">Reference proteome</keyword>
<dbReference type="Gene3D" id="3.40.50.720">
    <property type="entry name" value="NAD(P)-binding Rossmann-like Domain"/>
    <property type="match status" value="1"/>
</dbReference>
<name>A0ABQ5S7P4_9CHLO</name>
<sequence>EGQSGKTCCIFALKKKVAKNTFVRFQMTLATLNRLRNVKTPRKSATHDIRTFKSHHNNIFHRLQSRVLAMGNNATGSDWTANLITSDEEAARLATSFKTVAVLGIKTERQGEQPAFYVPQYLSTAGVKVVPVPVYFPEVTEILGQPVFRSVAAAAAAGAQLDCVNVFRRPGDVEGHMQDVMAARPRVVWLQSGIRCPEAEEAWARAGIQVVADKCLMVLHRRGLAARL</sequence>
<dbReference type="PANTHER" id="PTHR33303">
    <property type="entry name" value="CYTOPLASMIC PROTEIN-RELATED"/>
    <property type="match status" value="1"/>
</dbReference>
<dbReference type="InterPro" id="IPR036291">
    <property type="entry name" value="NAD(P)-bd_dom_sf"/>
</dbReference>
<feature type="domain" description="CoA-binding" evidence="1">
    <location>
        <begin position="94"/>
        <end position="194"/>
    </location>
</feature>
<dbReference type="SUPFAM" id="SSF51735">
    <property type="entry name" value="NAD(P)-binding Rossmann-fold domains"/>
    <property type="match status" value="1"/>
</dbReference>
<feature type="non-terminal residue" evidence="2">
    <location>
        <position position="1"/>
    </location>
</feature>
<dbReference type="PANTHER" id="PTHR33303:SF2">
    <property type="entry name" value="COA-BINDING DOMAIN-CONTAINING PROTEIN"/>
    <property type="match status" value="1"/>
</dbReference>
<comment type="caution">
    <text evidence="2">The sequence shown here is derived from an EMBL/GenBank/DDBJ whole genome shotgun (WGS) entry which is preliminary data.</text>
</comment>
<dbReference type="InterPro" id="IPR003781">
    <property type="entry name" value="CoA-bd"/>
</dbReference>
<accession>A0ABQ5S7P4</accession>
<protein>
    <recommendedName>
        <fullName evidence="1">CoA-binding domain-containing protein</fullName>
    </recommendedName>
</protein>
<dbReference type="Proteomes" id="UP001165090">
    <property type="component" value="Unassembled WGS sequence"/>
</dbReference>
<gene>
    <name evidence="2" type="ORF">VaNZ11_009623</name>
</gene>
<dbReference type="EMBL" id="BSDZ01000027">
    <property type="protein sequence ID" value="GLI65942.1"/>
    <property type="molecule type" value="Genomic_DNA"/>
</dbReference>
<evidence type="ECO:0000313" key="2">
    <source>
        <dbReference type="EMBL" id="GLI65942.1"/>
    </source>
</evidence>
<evidence type="ECO:0000313" key="3">
    <source>
        <dbReference type="Proteomes" id="UP001165090"/>
    </source>
</evidence>
<evidence type="ECO:0000259" key="1">
    <source>
        <dbReference type="SMART" id="SM00881"/>
    </source>
</evidence>
<organism evidence="2 3">
    <name type="scientific">Volvox africanus</name>
    <dbReference type="NCBI Taxonomy" id="51714"/>
    <lineage>
        <taxon>Eukaryota</taxon>
        <taxon>Viridiplantae</taxon>
        <taxon>Chlorophyta</taxon>
        <taxon>core chlorophytes</taxon>
        <taxon>Chlorophyceae</taxon>
        <taxon>CS clade</taxon>
        <taxon>Chlamydomonadales</taxon>
        <taxon>Volvocaceae</taxon>
        <taxon>Volvox</taxon>
    </lineage>
</organism>